<feature type="domain" description="Helicase ATP-binding" evidence="1">
    <location>
        <begin position="43"/>
        <end position="122"/>
    </location>
</feature>
<feature type="non-terminal residue" evidence="2">
    <location>
        <position position="1"/>
    </location>
</feature>
<evidence type="ECO:0000259" key="1">
    <source>
        <dbReference type="PROSITE" id="PS51192"/>
    </source>
</evidence>
<proteinExistence type="predicted"/>
<organism evidence="2 3">
    <name type="scientific">Reticulomyxa filosa</name>
    <dbReference type="NCBI Taxonomy" id="46433"/>
    <lineage>
        <taxon>Eukaryota</taxon>
        <taxon>Sar</taxon>
        <taxon>Rhizaria</taxon>
        <taxon>Retaria</taxon>
        <taxon>Foraminifera</taxon>
        <taxon>Monothalamids</taxon>
        <taxon>Reticulomyxidae</taxon>
        <taxon>Reticulomyxa</taxon>
    </lineage>
</organism>
<protein>
    <submittedName>
        <fullName evidence="2">Dead-box RNA helicase</fullName>
    </submittedName>
</protein>
<comment type="caution">
    <text evidence="2">The sequence shown here is derived from an EMBL/GenBank/DDBJ whole genome shotgun (WGS) entry which is preliminary data.</text>
</comment>
<dbReference type="GO" id="GO:0003676">
    <property type="term" value="F:nucleic acid binding"/>
    <property type="evidence" value="ECO:0007669"/>
    <property type="project" value="InterPro"/>
</dbReference>
<dbReference type="InterPro" id="IPR027417">
    <property type="entry name" value="P-loop_NTPase"/>
</dbReference>
<dbReference type="Proteomes" id="UP000023152">
    <property type="component" value="Unassembled WGS sequence"/>
</dbReference>
<dbReference type="Gene3D" id="3.40.50.300">
    <property type="entry name" value="P-loop containing nucleotide triphosphate hydrolases"/>
    <property type="match status" value="1"/>
</dbReference>
<name>X6LSA9_RETFI</name>
<keyword evidence="2" id="KW-0378">Hydrolase</keyword>
<dbReference type="GO" id="GO:0005524">
    <property type="term" value="F:ATP binding"/>
    <property type="evidence" value="ECO:0007669"/>
    <property type="project" value="InterPro"/>
</dbReference>
<keyword evidence="2" id="KW-0547">Nucleotide-binding</keyword>
<dbReference type="EMBL" id="ASPP01029591">
    <property type="protein sequence ID" value="ETO04271.1"/>
    <property type="molecule type" value="Genomic_DNA"/>
</dbReference>
<gene>
    <name evidence="2" type="ORF">RFI_33126</name>
</gene>
<dbReference type="GO" id="GO:0004386">
    <property type="term" value="F:helicase activity"/>
    <property type="evidence" value="ECO:0007669"/>
    <property type="project" value="UniProtKB-KW"/>
</dbReference>
<sequence>YGKASIAGAATNHCMHHCKVIFFIFRHIHQCVQNTLRKYKTTTITNRLVSHLKAGNLSLTVIEIVAIDEADLVMAHEFESDIREIALNMSSSRKHQIFVCSATLNPHTTALQKHFLMHHPTVIQIDQVSFAKINN</sequence>
<accession>X6LSA9</accession>
<dbReference type="PROSITE" id="PS51192">
    <property type="entry name" value="HELICASE_ATP_BIND_1"/>
    <property type="match status" value="1"/>
</dbReference>
<dbReference type="AlphaFoldDB" id="X6LSA9"/>
<dbReference type="InterPro" id="IPR014001">
    <property type="entry name" value="Helicase_ATP-bd"/>
</dbReference>
<dbReference type="Pfam" id="PF00270">
    <property type="entry name" value="DEAD"/>
    <property type="match status" value="1"/>
</dbReference>
<reference evidence="2 3" key="1">
    <citation type="journal article" date="2013" name="Curr. Biol.">
        <title>The Genome of the Foraminiferan Reticulomyxa filosa.</title>
        <authorList>
            <person name="Glockner G."/>
            <person name="Hulsmann N."/>
            <person name="Schleicher M."/>
            <person name="Noegel A.A."/>
            <person name="Eichinger L."/>
            <person name="Gallinger C."/>
            <person name="Pawlowski J."/>
            <person name="Sierra R."/>
            <person name="Euteneuer U."/>
            <person name="Pillet L."/>
            <person name="Moustafa A."/>
            <person name="Platzer M."/>
            <person name="Groth M."/>
            <person name="Szafranski K."/>
            <person name="Schliwa M."/>
        </authorList>
    </citation>
    <scope>NUCLEOTIDE SEQUENCE [LARGE SCALE GENOMIC DNA]</scope>
</reference>
<keyword evidence="3" id="KW-1185">Reference proteome</keyword>
<evidence type="ECO:0000313" key="2">
    <source>
        <dbReference type="EMBL" id="ETO04271.1"/>
    </source>
</evidence>
<dbReference type="SUPFAM" id="SSF52540">
    <property type="entry name" value="P-loop containing nucleoside triphosphate hydrolases"/>
    <property type="match status" value="1"/>
</dbReference>
<keyword evidence="2" id="KW-0067">ATP-binding</keyword>
<keyword evidence="2" id="KW-0347">Helicase</keyword>
<dbReference type="InterPro" id="IPR011545">
    <property type="entry name" value="DEAD/DEAH_box_helicase_dom"/>
</dbReference>
<evidence type="ECO:0000313" key="3">
    <source>
        <dbReference type="Proteomes" id="UP000023152"/>
    </source>
</evidence>